<proteinExistence type="predicted"/>
<dbReference type="Proteomes" id="UP001231649">
    <property type="component" value="Chromosome 20"/>
</dbReference>
<evidence type="ECO:0000313" key="1">
    <source>
        <dbReference type="EMBL" id="KAJ8713880.1"/>
    </source>
</evidence>
<protein>
    <submittedName>
        <fullName evidence="1">Uncharacterized protein</fullName>
    </submittedName>
</protein>
<keyword evidence="2" id="KW-1185">Reference proteome</keyword>
<comment type="caution">
    <text evidence="1">The sequence shown here is derived from an EMBL/GenBank/DDBJ whole genome shotgun (WGS) entry which is preliminary data.</text>
</comment>
<organism evidence="1 2">
    <name type="scientific">Mythimna loreyi</name>
    <dbReference type="NCBI Taxonomy" id="667449"/>
    <lineage>
        <taxon>Eukaryota</taxon>
        <taxon>Metazoa</taxon>
        <taxon>Ecdysozoa</taxon>
        <taxon>Arthropoda</taxon>
        <taxon>Hexapoda</taxon>
        <taxon>Insecta</taxon>
        <taxon>Pterygota</taxon>
        <taxon>Neoptera</taxon>
        <taxon>Endopterygota</taxon>
        <taxon>Lepidoptera</taxon>
        <taxon>Glossata</taxon>
        <taxon>Ditrysia</taxon>
        <taxon>Noctuoidea</taxon>
        <taxon>Noctuidae</taxon>
        <taxon>Noctuinae</taxon>
        <taxon>Hadenini</taxon>
        <taxon>Mythimna</taxon>
    </lineage>
</organism>
<name>A0ACC2QD22_9NEOP</name>
<sequence length="617" mass="71134">MDKQEIVYLSVGQRDFKAKKDLLIEYSDYFRAMFSGYFIEKEQDKIRIDVVDERSMEIILRYMELGFVDLSDFPLPTVGDVFAAATFLQITELTKQINYCLEEQLSVSNWVEIRELAQKAPSPQLEQVATTYGLFQFKYMKPEYIPSIEVLFWYLSHPYLNAESELQVFTFGVKWCAQKQMNAQGVLIILCSLDFNKIKMTELEDMRHKIMKDENLIFDYACSPAWDIITCLHQLSMVSPISITSIEENKNLLCTENEEAVSEELYNLVLNIIRGSTVRKLTFVPAVPMWTYEGKKKDGKAEQSENHLYTYSFESDFKEWLQISEKNYWGWNITNWTPSKIVMCCGEHGRGTGKFMRDVKVYDIHKKEWIQHGVQLPPRRHAGIVVLGDELYILGGVGEYRVVLDTAIVYDLKQRSYRKIAKLPDAIQSPAVCAHENEVYAVGHKHIYKYDGAGQHKRWEKVIETEMTPNFLVSYNGYIHVAQSYFPVLYRFRPGVDTTLEQFTSLNYPPIAVCNLGRRMVAFTCTVGVDQEIMTVEEFQDGAAPVRSRSIRWSQLVKKCSVHVTGSCAVVIDPPPLNYVVSAFHQEIVAKNAEEYLTPKRDFLSHKVKKTKTEGGV</sequence>
<dbReference type="EMBL" id="CM056796">
    <property type="protein sequence ID" value="KAJ8713880.1"/>
    <property type="molecule type" value="Genomic_DNA"/>
</dbReference>
<accession>A0ACC2QD22</accession>
<reference evidence="1" key="1">
    <citation type="submission" date="2023-03" db="EMBL/GenBank/DDBJ databases">
        <title>Chromosome-level genomes of two armyworms, Mythimna separata and Mythimna loreyi, provide insights into the biosynthesis and reception of sex pheromones.</title>
        <authorList>
            <person name="Zhao H."/>
        </authorList>
    </citation>
    <scope>NUCLEOTIDE SEQUENCE</scope>
    <source>
        <strain evidence="1">BeijingLab</strain>
    </source>
</reference>
<evidence type="ECO:0000313" key="2">
    <source>
        <dbReference type="Proteomes" id="UP001231649"/>
    </source>
</evidence>
<gene>
    <name evidence="1" type="ORF">PYW08_007500</name>
</gene>